<dbReference type="Proteomes" id="UP000245391">
    <property type="component" value="Unassembled WGS sequence"/>
</dbReference>
<evidence type="ECO:0000313" key="2">
    <source>
        <dbReference type="Proteomes" id="UP000245391"/>
    </source>
</evidence>
<dbReference type="AlphaFoldDB" id="A0A317F1X4"/>
<reference evidence="2" key="1">
    <citation type="submission" date="2018-05" db="EMBL/GenBank/DDBJ databases">
        <title>Pedobacter paludis sp. nov., isolated from wetland soil.</title>
        <authorList>
            <person name="Zhang Y."/>
        </authorList>
    </citation>
    <scope>NUCLEOTIDE SEQUENCE [LARGE SCALE GENOMIC DNA]</scope>
    <source>
        <strain evidence="2">R-8</strain>
    </source>
</reference>
<dbReference type="EMBL" id="QGNY01000003">
    <property type="protein sequence ID" value="PWS32263.1"/>
    <property type="molecule type" value="Genomic_DNA"/>
</dbReference>
<gene>
    <name evidence="1" type="ORF">DF947_10875</name>
</gene>
<name>A0A317F1X4_9SPHI</name>
<keyword evidence="2" id="KW-1185">Reference proteome</keyword>
<proteinExistence type="predicted"/>
<evidence type="ECO:0000313" key="1">
    <source>
        <dbReference type="EMBL" id="PWS32263.1"/>
    </source>
</evidence>
<comment type="caution">
    <text evidence="1">The sequence shown here is derived from an EMBL/GenBank/DDBJ whole genome shotgun (WGS) entry which is preliminary data.</text>
</comment>
<organism evidence="1 2">
    <name type="scientific">Pedobacter paludis</name>
    <dbReference type="NCBI Taxonomy" id="2203212"/>
    <lineage>
        <taxon>Bacteria</taxon>
        <taxon>Pseudomonadati</taxon>
        <taxon>Bacteroidota</taxon>
        <taxon>Sphingobacteriia</taxon>
        <taxon>Sphingobacteriales</taxon>
        <taxon>Sphingobacteriaceae</taxon>
        <taxon>Pedobacter</taxon>
    </lineage>
</organism>
<protein>
    <submittedName>
        <fullName evidence="1">Uncharacterized protein</fullName>
    </submittedName>
</protein>
<accession>A0A317F1X4</accession>
<sequence length="76" mass="9062">MPGQTKERFEGLHEISYSTHIFITNNISIFVLLKYNFTNSKITTQQMGYPFTVDNSENYKFRYKTKSDDYDKIIHL</sequence>